<dbReference type="EMBL" id="JTDF01008463">
    <property type="protein sequence ID" value="KAF8564526.1"/>
    <property type="molecule type" value="Genomic_DNA"/>
</dbReference>
<comment type="similarity">
    <text evidence="4">Belongs to the DPH3 family.</text>
</comment>
<dbReference type="FunFam" id="3.10.660.10:FF:000001">
    <property type="entry name" value="Diphthamide biosynthesis 3"/>
    <property type="match status" value="1"/>
</dbReference>
<evidence type="ECO:0000256" key="4">
    <source>
        <dbReference type="ARBA" id="ARBA00024032"/>
    </source>
</evidence>
<evidence type="ECO:0000256" key="1">
    <source>
        <dbReference type="ARBA" id="ARBA00005156"/>
    </source>
</evidence>
<evidence type="ECO:0000256" key="2">
    <source>
        <dbReference type="ARBA" id="ARBA00022723"/>
    </source>
</evidence>
<gene>
    <name evidence="9" type="ORF">P879_09529</name>
</gene>
<evidence type="ECO:0000313" key="9">
    <source>
        <dbReference type="EMBL" id="KAF8564526.1"/>
    </source>
</evidence>
<feature type="domain" description="DPH-type MB" evidence="8">
    <location>
        <begin position="4"/>
        <end position="60"/>
    </location>
</feature>
<comment type="catalytic activity">
    <reaction evidence="7">
        <text>2 [3Fe-4S](0)-[protein] + 2 Fe(2+)-[Dph3] + NADH = 2 [4Fe-4S](1+)-[protein] + 2 [Dph3] + NAD(+) + H(+)</text>
        <dbReference type="Rhea" id="RHEA:71239"/>
        <dbReference type="Rhea" id="RHEA-COMP:17997"/>
        <dbReference type="Rhea" id="RHEA-COMP:17998"/>
        <dbReference type="Rhea" id="RHEA-COMP:18001"/>
        <dbReference type="Rhea" id="RHEA-COMP:18002"/>
        <dbReference type="ChEBI" id="CHEBI:15378"/>
        <dbReference type="ChEBI" id="CHEBI:29033"/>
        <dbReference type="ChEBI" id="CHEBI:33723"/>
        <dbReference type="ChEBI" id="CHEBI:47402"/>
        <dbReference type="ChEBI" id="CHEBI:57540"/>
        <dbReference type="ChEBI" id="CHEBI:57945"/>
        <dbReference type="ChEBI" id="CHEBI:83228"/>
    </reaction>
</comment>
<proteinExistence type="inferred from homology"/>
<dbReference type="OrthoDB" id="66964at2759"/>
<evidence type="ECO:0000313" key="10">
    <source>
        <dbReference type="Proteomes" id="UP000699462"/>
    </source>
</evidence>
<keyword evidence="10" id="KW-1185">Reference proteome</keyword>
<dbReference type="PANTHER" id="PTHR21454">
    <property type="entry name" value="DPH3 HOMOLOG-RELATED"/>
    <property type="match status" value="1"/>
</dbReference>
<evidence type="ECO:0000259" key="8">
    <source>
        <dbReference type="PROSITE" id="PS51074"/>
    </source>
</evidence>
<accession>A0A8T0DB00</accession>
<dbReference type="GO" id="GO:0017183">
    <property type="term" value="P:protein histidyl modification to diphthamide"/>
    <property type="evidence" value="ECO:0007669"/>
    <property type="project" value="InterPro"/>
</dbReference>
<dbReference type="AlphaFoldDB" id="A0A8T0DB00"/>
<keyword evidence="3" id="KW-0408">Iron</keyword>
<organism evidence="9 10">
    <name type="scientific">Paragonimus westermani</name>
    <dbReference type="NCBI Taxonomy" id="34504"/>
    <lineage>
        <taxon>Eukaryota</taxon>
        <taxon>Metazoa</taxon>
        <taxon>Spiralia</taxon>
        <taxon>Lophotrochozoa</taxon>
        <taxon>Platyhelminthes</taxon>
        <taxon>Trematoda</taxon>
        <taxon>Digenea</taxon>
        <taxon>Plagiorchiida</taxon>
        <taxon>Troglotremata</taxon>
        <taxon>Troglotrematidae</taxon>
        <taxon>Paragonimus</taxon>
    </lineage>
</organism>
<keyword evidence="2" id="KW-0479">Metal-binding</keyword>
<comment type="pathway">
    <text evidence="1">Protein modification; peptidyl-diphthamide biosynthesis.</text>
</comment>
<sequence>MSVFHDEIEIEDMEYDQELETYFYPCPCGDQFQITKEDLLSGNDVAQCPSCSLYIRVIYDSSVLQITQQMTTIPVPVT</sequence>
<comment type="caution">
    <text evidence="9">The sequence shown here is derived from an EMBL/GenBank/DDBJ whole genome shotgun (WGS) entry which is preliminary data.</text>
</comment>
<reference evidence="9 10" key="1">
    <citation type="submission" date="2019-07" db="EMBL/GenBank/DDBJ databases">
        <title>Annotation for the trematode Paragonimus westermani.</title>
        <authorList>
            <person name="Choi Y.-J."/>
        </authorList>
    </citation>
    <scope>NUCLEOTIDE SEQUENCE [LARGE SCALE GENOMIC DNA]</scope>
    <source>
        <strain evidence="9">180907_Pwestermani</strain>
    </source>
</reference>
<dbReference type="PROSITE" id="PS51074">
    <property type="entry name" value="DPH_MB"/>
    <property type="match status" value="1"/>
</dbReference>
<dbReference type="InterPro" id="IPR036671">
    <property type="entry name" value="DPH_MB_sf"/>
</dbReference>
<dbReference type="Proteomes" id="UP000699462">
    <property type="component" value="Unassembled WGS sequence"/>
</dbReference>
<dbReference type="Pfam" id="PF05207">
    <property type="entry name" value="Zn_ribbon_CSL"/>
    <property type="match status" value="1"/>
</dbReference>
<evidence type="ECO:0000256" key="5">
    <source>
        <dbReference type="ARBA" id="ARBA00036267"/>
    </source>
</evidence>
<name>A0A8T0DB00_9TREM</name>
<comment type="catalytic activity">
    <reaction evidence="5">
        <text>[3Fe-4S](1+)-[protein] + Fe(2+)-[Dph3] = [3Fe-4S](0)-[protein] + Fe(3+)-[Dph3]</text>
        <dbReference type="Rhea" id="RHEA:71235"/>
        <dbReference type="Rhea" id="RHEA-COMP:17996"/>
        <dbReference type="Rhea" id="RHEA-COMP:17997"/>
        <dbReference type="Rhea" id="RHEA-COMP:18002"/>
        <dbReference type="Rhea" id="RHEA-COMP:18003"/>
        <dbReference type="ChEBI" id="CHEBI:29033"/>
        <dbReference type="ChEBI" id="CHEBI:29034"/>
        <dbReference type="ChEBI" id="CHEBI:33751"/>
        <dbReference type="ChEBI" id="CHEBI:47402"/>
        <dbReference type="ChEBI" id="CHEBI:83228"/>
    </reaction>
</comment>
<evidence type="ECO:0000256" key="3">
    <source>
        <dbReference type="ARBA" id="ARBA00023004"/>
    </source>
</evidence>
<dbReference type="PANTHER" id="PTHR21454:SF31">
    <property type="entry name" value="DIPHTHAMIDE BIOSYNTHESIS PROTEIN 3"/>
    <property type="match status" value="1"/>
</dbReference>
<protein>
    <recommendedName>
        <fullName evidence="6">Diphthamide biosynthesis protein 3</fullName>
    </recommendedName>
</protein>
<evidence type="ECO:0000256" key="6">
    <source>
        <dbReference type="ARBA" id="ARBA00041070"/>
    </source>
</evidence>
<dbReference type="InterPro" id="IPR044248">
    <property type="entry name" value="DPH3/4-like"/>
</dbReference>
<dbReference type="InterPro" id="IPR007872">
    <property type="entry name" value="DPH_MB_dom"/>
</dbReference>
<evidence type="ECO:0000256" key="7">
    <source>
        <dbReference type="ARBA" id="ARBA00048125"/>
    </source>
</evidence>
<dbReference type="Gene3D" id="3.10.660.10">
    <property type="entry name" value="DPH Zinc finger"/>
    <property type="match status" value="1"/>
</dbReference>
<dbReference type="SUPFAM" id="SSF144217">
    <property type="entry name" value="CSL zinc finger"/>
    <property type="match status" value="1"/>
</dbReference>
<dbReference type="GO" id="GO:0046872">
    <property type="term" value="F:metal ion binding"/>
    <property type="evidence" value="ECO:0007669"/>
    <property type="project" value="UniProtKB-KW"/>
</dbReference>